<keyword evidence="5" id="KW-0560">Oxidoreductase</keyword>
<dbReference type="Pfam" id="PF00067">
    <property type="entry name" value="p450"/>
    <property type="match status" value="1"/>
</dbReference>
<dbReference type="InterPro" id="IPR036396">
    <property type="entry name" value="Cyt_P450_sf"/>
</dbReference>
<name>A0A8H3IYE1_9LECA</name>
<keyword evidence="3 8" id="KW-0349">Heme</keyword>
<dbReference type="SUPFAM" id="SSF48264">
    <property type="entry name" value="Cytochrome P450"/>
    <property type="match status" value="1"/>
</dbReference>
<dbReference type="GO" id="GO:0016705">
    <property type="term" value="F:oxidoreductase activity, acting on paired donors, with incorporation or reduction of molecular oxygen"/>
    <property type="evidence" value="ECO:0007669"/>
    <property type="project" value="InterPro"/>
</dbReference>
<evidence type="ECO:0000256" key="5">
    <source>
        <dbReference type="ARBA" id="ARBA00023002"/>
    </source>
</evidence>
<dbReference type="AlphaFoldDB" id="A0A8H3IYE1"/>
<evidence type="ECO:0000256" key="2">
    <source>
        <dbReference type="ARBA" id="ARBA00010617"/>
    </source>
</evidence>
<dbReference type="PRINTS" id="PR00385">
    <property type="entry name" value="P450"/>
</dbReference>
<comment type="cofactor">
    <cofactor evidence="1 8">
        <name>heme</name>
        <dbReference type="ChEBI" id="CHEBI:30413"/>
    </cofactor>
</comment>
<evidence type="ECO:0000313" key="11">
    <source>
        <dbReference type="Proteomes" id="UP000664534"/>
    </source>
</evidence>
<dbReference type="GO" id="GO:0004497">
    <property type="term" value="F:monooxygenase activity"/>
    <property type="evidence" value="ECO:0007669"/>
    <property type="project" value="UniProtKB-KW"/>
</dbReference>
<proteinExistence type="inferred from homology"/>
<protein>
    <recommendedName>
        <fullName evidence="12">Cytochrome P450</fullName>
    </recommendedName>
</protein>
<dbReference type="GO" id="GO:0005506">
    <property type="term" value="F:iron ion binding"/>
    <property type="evidence" value="ECO:0007669"/>
    <property type="project" value="InterPro"/>
</dbReference>
<keyword evidence="7" id="KW-0503">Monooxygenase</keyword>
<dbReference type="OrthoDB" id="1470350at2759"/>
<dbReference type="PRINTS" id="PR00463">
    <property type="entry name" value="EP450I"/>
</dbReference>
<feature type="region of interest" description="Disordered" evidence="9">
    <location>
        <begin position="366"/>
        <end position="421"/>
    </location>
</feature>
<evidence type="ECO:0000256" key="7">
    <source>
        <dbReference type="ARBA" id="ARBA00023033"/>
    </source>
</evidence>
<keyword evidence="6 8" id="KW-0408">Iron</keyword>
<evidence type="ECO:0000256" key="6">
    <source>
        <dbReference type="ARBA" id="ARBA00023004"/>
    </source>
</evidence>
<sequence>MFRAYSLYPLRENALSAKTVADIYGQGRNTQKSSGYAPHPYFPAVFNTHNCIDKEMHGRKRRIVSQGFSTAAINSSEPMIINHVQNLCNALMKSIPEPQGLFDDEWSPPQDMASWTNYLTLDVISDLTYGQPFNLLTSPDLRWLVNAIVSGNRRIYLRFAFPALFNVNPSAWYSPDKWIFPKMAAERQRFLEISTKFSEQRIAAEEKMSKRNDIMSALLAAKDPKTGTKLSDAEVWGEAHLMIAAGGDTTSTALASVLFYLSRNAGAHARLNDEIRHTFRSIDRIRQGPLLASCHYLRACLEEAMRLAPPAPGALWREVCAGGAIVDGRHIPAGYDVAVCQYAICHNADYFPDPYRFNPERFLASPTEERSPRDDYFSHAPPAPASTLSPPLSPSTLSLSLSPGPFSPSGTLSTPLPHTPNGTETAPTFAPFLLGPRSCVAKPFAYLEMSLALARLVWLLEFQAADDSGEGRPGCGEVGRERRGEFQIVDMFSSGKVGPGLRWRRRGGM</sequence>
<accession>A0A8H3IYE1</accession>
<gene>
    <name evidence="10" type="ORF">IMSHALPRED_008880</name>
</gene>
<dbReference type="Proteomes" id="UP000664534">
    <property type="component" value="Unassembled WGS sequence"/>
</dbReference>
<dbReference type="CDD" id="cd11061">
    <property type="entry name" value="CYP67-like"/>
    <property type="match status" value="1"/>
</dbReference>
<evidence type="ECO:0000256" key="1">
    <source>
        <dbReference type="ARBA" id="ARBA00001971"/>
    </source>
</evidence>
<evidence type="ECO:0000256" key="3">
    <source>
        <dbReference type="ARBA" id="ARBA00022617"/>
    </source>
</evidence>
<organism evidence="10 11">
    <name type="scientific">Imshaugia aleurites</name>
    <dbReference type="NCBI Taxonomy" id="172621"/>
    <lineage>
        <taxon>Eukaryota</taxon>
        <taxon>Fungi</taxon>
        <taxon>Dikarya</taxon>
        <taxon>Ascomycota</taxon>
        <taxon>Pezizomycotina</taxon>
        <taxon>Lecanoromycetes</taxon>
        <taxon>OSLEUM clade</taxon>
        <taxon>Lecanoromycetidae</taxon>
        <taxon>Lecanorales</taxon>
        <taxon>Lecanorineae</taxon>
        <taxon>Parmeliaceae</taxon>
        <taxon>Imshaugia</taxon>
    </lineage>
</organism>
<evidence type="ECO:0000256" key="9">
    <source>
        <dbReference type="SAM" id="MobiDB-lite"/>
    </source>
</evidence>
<feature type="compositionally biased region" description="Low complexity" evidence="9">
    <location>
        <begin position="385"/>
        <end position="420"/>
    </location>
</feature>
<dbReference type="PANTHER" id="PTHR24305:SF237">
    <property type="entry name" value="CYTOCHROME P450 MONOOXYGENASE ATNE-RELATED"/>
    <property type="match status" value="1"/>
</dbReference>
<dbReference type="GO" id="GO:0020037">
    <property type="term" value="F:heme binding"/>
    <property type="evidence" value="ECO:0007669"/>
    <property type="project" value="InterPro"/>
</dbReference>
<feature type="compositionally biased region" description="Basic and acidic residues" evidence="9">
    <location>
        <begin position="367"/>
        <end position="377"/>
    </location>
</feature>
<evidence type="ECO:0000256" key="4">
    <source>
        <dbReference type="ARBA" id="ARBA00022723"/>
    </source>
</evidence>
<comment type="similarity">
    <text evidence="2">Belongs to the cytochrome P450 family.</text>
</comment>
<feature type="binding site" description="axial binding residue" evidence="8">
    <location>
        <position position="439"/>
    </location>
    <ligand>
        <name>heme</name>
        <dbReference type="ChEBI" id="CHEBI:30413"/>
    </ligand>
    <ligandPart>
        <name>Fe</name>
        <dbReference type="ChEBI" id="CHEBI:18248"/>
    </ligandPart>
</feature>
<dbReference type="EMBL" id="CAJPDT010000065">
    <property type="protein sequence ID" value="CAF9932394.1"/>
    <property type="molecule type" value="Genomic_DNA"/>
</dbReference>
<dbReference type="InterPro" id="IPR050121">
    <property type="entry name" value="Cytochrome_P450_monoxygenase"/>
</dbReference>
<comment type="caution">
    <text evidence="10">The sequence shown here is derived from an EMBL/GenBank/DDBJ whole genome shotgun (WGS) entry which is preliminary data.</text>
</comment>
<evidence type="ECO:0000256" key="8">
    <source>
        <dbReference type="PIRSR" id="PIRSR602401-1"/>
    </source>
</evidence>
<dbReference type="Gene3D" id="1.10.630.10">
    <property type="entry name" value="Cytochrome P450"/>
    <property type="match status" value="1"/>
</dbReference>
<dbReference type="InterPro" id="IPR001128">
    <property type="entry name" value="Cyt_P450"/>
</dbReference>
<dbReference type="InterPro" id="IPR002401">
    <property type="entry name" value="Cyt_P450_E_grp-I"/>
</dbReference>
<keyword evidence="11" id="KW-1185">Reference proteome</keyword>
<keyword evidence="4 8" id="KW-0479">Metal-binding</keyword>
<evidence type="ECO:0000313" key="10">
    <source>
        <dbReference type="EMBL" id="CAF9932394.1"/>
    </source>
</evidence>
<evidence type="ECO:0008006" key="12">
    <source>
        <dbReference type="Google" id="ProtNLM"/>
    </source>
</evidence>
<reference evidence="10" key="1">
    <citation type="submission" date="2021-03" db="EMBL/GenBank/DDBJ databases">
        <authorList>
            <person name="Tagirdzhanova G."/>
        </authorList>
    </citation>
    <scope>NUCLEOTIDE SEQUENCE</scope>
</reference>
<dbReference type="PANTHER" id="PTHR24305">
    <property type="entry name" value="CYTOCHROME P450"/>
    <property type="match status" value="1"/>
</dbReference>